<gene>
    <name evidence="1" type="ORF">KHM83_06600</name>
</gene>
<proteinExistence type="predicted"/>
<dbReference type="SUPFAM" id="SSF54285">
    <property type="entry name" value="MoaD/ThiS"/>
    <property type="match status" value="1"/>
</dbReference>
<dbReference type="Proteomes" id="UP000746471">
    <property type="component" value="Unassembled WGS sequence"/>
</dbReference>
<comment type="caution">
    <text evidence="1">The sequence shown here is derived from an EMBL/GenBank/DDBJ whole genome shotgun (WGS) entry which is preliminary data.</text>
</comment>
<sequence>MSSGTIEIRGFLQLDAFIRKRYKCMPLILEIDAPISGIDLAKQLEIPLDEVEVIFINGFVHETGAMIHPGDRMAFLPPGCPGPYRIALGFYGKNQDSEANFKIKPKTDGEEDLS</sequence>
<name>A0ABS5PPR1_9FIRM</name>
<accession>A0ABS5PPR1</accession>
<protein>
    <submittedName>
        <fullName evidence="1">MoaD/ThiS family protein</fullName>
    </submittedName>
</protein>
<evidence type="ECO:0000313" key="2">
    <source>
        <dbReference type="Proteomes" id="UP000746471"/>
    </source>
</evidence>
<dbReference type="EMBL" id="JAHBCL010000009">
    <property type="protein sequence ID" value="MBS7526341.1"/>
    <property type="molecule type" value="Genomic_DNA"/>
</dbReference>
<keyword evidence="2" id="KW-1185">Reference proteome</keyword>
<reference evidence="1 2" key="1">
    <citation type="submission" date="2021-05" db="EMBL/GenBank/DDBJ databases">
        <title>Fusibacter ferrireducens sp. nov., an anaerobic, sulfur- and Fe-reducing bacterium isolated from the mangrove sediment.</title>
        <authorList>
            <person name="Qiu D."/>
        </authorList>
    </citation>
    <scope>NUCLEOTIDE SEQUENCE [LARGE SCALE GENOMIC DNA]</scope>
    <source>
        <strain evidence="1 2">DSM 12116</strain>
    </source>
</reference>
<dbReference type="InterPro" id="IPR016155">
    <property type="entry name" value="Mopterin_synth/thiamin_S_b"/>
</dbReference>
<organism evidence="1 2">
    <name type="scientific">Fusibacter paucivorans</name>
    <dbReference type="NCBI Taxonomy" id="76009"/>
    <lineage>
        <taxon>Bacteria</taxon>
        <taxon>Bacillati</taxon>
        <taxon>Bacillota</taxon>
        <taxon>Clostridia</taxon>
        <taxon>Eubacteriales</taxon>
        <taxon>Eubacteriales Family XII. Incertae Sedis</taxon>
        <taxon>Fusibacter</taxon>
    </lineage>
</organism>
<dbReference type="RefSeq" id="WP_213236170.1">
    <property type="nucleotide sequence ID" value="NZ_JAHBCL010000009.1"/>
</dbReference>
<evidence type="ECO:0000313" key="1">
    <source>
        <dbReference type="EMBL" id="MBS7526341.1"/>
    </source>
</evidence>